<feature type="transmembrane region" description="Helical" evidence="5">
    <location>
        <begin position="206"/>
        <end position="223"/>
    </location>
</feature>
<dbReference type="Proteomes" id="UP000807370">
    <property type="component" value="Unassembled WGS sequence"/>
</dbReference>
<sequence length="447" mass="49040">MVDASNTFGVELTTRQQIHHRARAIPNGRSGPVPIRRARLLVAVVALAGILLPSEVQITLAPGARFTAGRVAAVLLLIPALFALLQRDRRILLCDFLAVAAAAWMILASLASVGTNALSSAGGDALDFIGGYLIARAYIFGRPALDVFIRVLKIFATIAIVLAVVDSISGRLIVHETVAAMVHAAEWPAAGYRNGMVRAASTFDHAIAFGVFCALTAPVFLYWEKDLLGRTLAAALCSLGCVLSGSSAALMAFAVVLAAFSYDRLMMRYSWRWSILWAIVAALGSAFFVVAQNPLGWIISHLTLDPQTGYFRMLIWEVGWSYVVLSPITGYAYETFNNNIIDGSVDAIWLLYSLRFGIPMLVLFFLTNMAALLPSKRRPGNNADDIYMDRMRHAFTLVILMFMFTGLTVHFWNYMLTFWGLCIGIRASLRELSVEMASRRVCQEAKT</sequence>
<feature type="transmembrane region" description="Helical" evidence="5">
    <location>
        <begin position="353"/>
        <end position="373"/>
    </location>
</feature>
<evidence type="ECO:0000256" key="2">
    <source>
        <dbReference type="ARBA" id="ARBA00022692"/>
    </source>
</evidence>
<feature type="transmembrane region" description="Helical" evidence="5">
    <location>
        <begin position="147"/>
        <end position="165"/>
    </location>
</feature>
<evidence type="ECO:0000313" key="7">
    <source>
        <dbReference type="EMBL" id="MBH5398263.1"/>
    </source>
</evidence>
<dbReference type="RefSeq" id="WP_197959583.1">
    <property type="nucleotide sequence ID" value="NZ_JACCHP010000006.1"/>
</dbReference>
<feature type="transmembrane region" description="Helical" evidence="5">
    <location>
        <begin position="394"/>
        <end position="412"/>
    </location>
</feature>
<feature type="transmembrane region" description="Helical" evidence="5">
    <location>
        <begin position="40"/>
        <end position="60"/>
    </location>
</feature>
<evidence type="ECO:0000256" key="3">
    <source>
        <dbReference type="ARBA" id="ARBA00022989"/>
    </source>
</evidence>
<reference evidence="7 8" key="1">
    <citation type="submission" date="2020-07" db="EMBL/GenBank/DDBJ databases">
        <title>Bradyrhizobium diversity isolated from nodules of indigenous legumes of Western Australia.</title>
        <authorList>
            <person name="Klepa M.S."/>
        </authorList>
    </citation>
    <scope>NUCLEOTIDE SEQUENCE [LARGE SCALE GENOMIC DNA]</scope>
    <source>
        <strain evidence="7 8">CNPSo 4010</strain>
    </source>
</reference>
<feature type="transmembrane region" description="Helical" evidence="5">
    <location>
        <begin position="274"/>
        <end position="298"/>
    </location>
</feature>
<dbReference type="PANTHER" id="PTHR37422:SF13">
    <property type="entry name" value="LIPOPOLYSACCHARIDE BIOSYNTHESIS PROTEIN PA4999-RELATED"/>
    <property type="match status" value="1"/>
</dbReference>
<keyword evidence="7" id="KW-0436">Ligase</keyword>
<dbReference type="GO" id="GO:0016874">
    <property type="term" value="F:ligase activity"/>
    <property type="evidence" value="ECO:0007669"/>
    <property type="project" value="UniProtKB-KW"/>
</dbReference>
<feature type="transmembrane region" description="Helical" evidence="5">
    <location>
        <begin position="92"/>
        <end position="111"/>
    </location>
</feature>
<dbReference type="PANTHER" id="PTHR37422">
    <property type="entry name" value="TEICHURONIC ACID BIOSYNTHESIS PROTEIN TUAE"/>
    <property type="match status" value="1"/>
</dbReference>
<keyword evidence="4 5" id="KW-0472">Membrane</keyword>
<evidence type="ECO:0000259" key="6">
    <source>
        <dbReference type="Pfam" id="PF04932"/>
    </source>
</evidence>
<organism evidence="7 8">
    <name type="scientific">Bradyrhizobium agreste</name>
    <dbReference type="NCBI Taxonomy" id="2751811"/>
    <lineage>
        <taxon>Bacteria</taxon>
        <taxon>Pseudomonadati</taxon>
        <taxon>Pseudomonadota</taxon>
        <taxon>Alphaproteobacteria</taxon>
        <taxon>Hyphomicrobiales</taxon>
        <taxon>Nitrobacteraceae</taxon>
        <taxon>Bradyrhizobium</taxon>
    </lineage>
</organism>
<keyword evidence="3 5" id="KW-1133">Transmembrane helix</keyword>
<dbReference type="InterPro" id="IPR007016">
    <property type="entry name" value="O-antigen_ligase-rel_domated"/>
</dbReference>
<comment type="subcellular location">
    <subcellularLocation>
        <location evidence="1">Membrane</location>
        <topology evidence="1">Multi-pass membrane protein</topology>
    </subcellularLocation>
</comment>
<feature type="domain" description="O-antigen ligase-related" evidence="6">
    <location>
        <begin position="232"/>
        <end position="365"/>
    </location>
</feature>
<gene>
    <name evidence="7" type="ORF">HZZ13_10730</name>
</gene>
<evidence type="ECO:0000256" key="4">
    <source>
        <dbReference type="ARBA" id="ARBA00023136"/>
    </source>
</evidence>
<comment type="caution">
    <text evidence="7">The sequence shown here is derived from an EMBL/GenBank/DDBJ whole genome shotgun (WGS) entry which is preliminary data.</text>
</comment>
<proteinExistence type="predicted"/>
<dbReference type="InterPro" id="IPR051533">
    <property type="entry name" value="WaaL-like"/>
</dbReference>
<keyword evidence="8" id="KW-1185">Reference proteome</keyword>
<dbReference type="EMBL" id="JACCHP010000006">
    <property type="protein sequence ID" value="MBH5398263.1"/>
    <property type="molecule type" value="Genomic_DNA"/>
</dbReference>
<feature type="transmembrane region" description="Helical" evidence="5">
    <location>
        <begin position="117"/>
        <end position="135"/>
    </location>
</feature>
<feature type="transmembrane region" description="Helical" evidence="5">
    <location>
        <begin position="66"/>
        <end position="85"/>
    </location>
</feature>
<name>A0ABS0PM28_9BRAD</name>
<feature type="transmembrane region" description="Helical" evidence="5">
    <location>
        <begin position="235"/>
        <end position="262"/>
    </location>
</feature>
<evidence type="ECO:0000256" key="1">
    <source>
        <dbReference type="ARBA" id="ARBA00004141"/>
    </source>
</evidence>
<accession>A0ABS0PM28</accession>
<dbReference type="Pfam" id="PF04932">
    <property type="entry name" value="Wzy_C"/>
    <property type="match status" value="1"/>
</dbReference>
<evidence type="ECO:0000313" key="8">
    <source>
        <dbReference type="Proteomes" id="UP000807370"/>
    </source>
</evidence>
<feature type="transmembrane region" description="Helical" evidence="5">
    <location>
        <begin position="310"/>
        <end position="333"/>
    </location>
</feature>
<keyword evidence="2 5" id="KW-0812">Transmembrane</keyword>
<protein>
    <submittedName>
        <fullName evidence="7">O-antigen ligase family protein</fullName>
    </submittedName>
</protein>
<evidence type="ECO:0000256" key="5">
    <source>
        <dbReference type="SAM" id="Phobius"/>
    </source>
</evidence>